<evidence type="ECO:0000313" key="1">
    <source>
        <dbReference type="EMBL" id="QMT85238.1"/>
    </source>
</evidence>
<name>A0A7L7L1C8_9LACO</name>
<reference evidence="1 2" key="1">
    <citation type="submission" date="2020-02" db="EMBL/GenBank/DDBJ databases">
        <title>Complete Genome Sequence of Lactobacillus sp. NFFJ11 Isolated from animal feed.</title>
        <authorList>
            <person name="Jung J.Y."/>
        </authorList>
    </citation>
    <scope>NUCLEOTIDE SEQUENCE [LARGE SCALE GENOMIC DNA]</scope>
    <source>
        <strain evidence="1 2">NFFJ11</strain>
    </source>
</reference>
<evidence type="ECO:0000313" key="2">
    <source>
        <dbReference type="Proteomes" id="UP000514410"/>
    </source>
</evidence>
<organism evidence="1 2">
    <name type="scientific">Companilactobacillus pabuli</name>
    <dbReference type="NCBI Taxonomy" id="2714036"/>
    <lineage>
        <taxon>Bacteria</taxon>
        <taxon>Bacillati</taxon>
        <taxon>Bacillota</taxon>
        <taxon>Bacilli</taxon>
        <taxon>Lactobacillales</taxon>
        <taxon>Lactobacillaceae</taxon>
        <taxon>Companilactobacillus</taxon>
    </lineage>
</organism>
<protein>
    <submittedName>
        <fullName evidence="1">Uncharacterized protein</fullName>
    </submittedName>
</protein>
<gene>
    <name evidence="1" type="ORF">G6534_11645</name>
</gene>
<proteinExistence type="predicted"/>
<dbReference type="AlphaFoldDB" id="A0A7L7L1C8"/>
<dbReference type="KEGG" id="cpab:G6534_11645"/>
<dbReference type="RefSeq" id="WP_182082946.1">
    <property type="nucleotide sequence ID" value="NZ_CP049366.1"/>
</dbReference>
<dbReference type="Proteomes" id="UP000514410">
    <property type="component" value="Chromosome"/>
</dbReference>
<sequence length="75" mass="8688">MNQNKKAHWDYKGSFLTLTSSNIPSSIAKKIWLERSGHDFELLQSTQNLKTRPYSKQQVAKNNFTTEPIFFAIPD</sequence>
<accession>A0A7L7L1C8</accession>
<dbReference type="EMBL" id="CP049366">
    <property type="protein sequence ID" value="QMT85238.1"/>
    <property type="molecule type" value="Genomic_DNA"/>
</dbReference>
<keyword evidence="2" id="KW-1185">Reference proteome</keyword>